<gene>
    <name evidence="14" type="ORF">HNR39_002497</name>
</gene>
<proteinExistence type="inferred from homology"/>
<dbReference type="InterPro" id="IPR016174">
    <property type="entry name" value="Di-haem_cyt_TM"/>
</dbReference>
<dbReference type="GO" id="GO:0020037">
    <property type="term" value="F:heme binding"/>
    <property type="evidence" value="ECO:0007669"/>
    <property type="project" value="TreeGrafter"/>
</dbReference>
<evidence type="ECO:0000256" key="8">
    <source>
        <dbReference type="ARBA" id="ARBA00022982"/>
    </source>
</evidence>
<evidence type="ECO:0000256" key="6">
    <source>
        <dbReference type="ARBA" id="ARBA00022692"/>
    </source>
</evidence>
<keyword evidence="6 12" id="KW-0812">Transmembrane</keyword>
<dbReference type="Proteomes" id="UP000571084">
    <property type="component" value="Unassembled WGS sequence"/>
</dbReference>
<comment type="caution">
    <text evidence="14">The sequence shown here is derived from an EMBL/GenBank/DDBJ whole genome shotgun (WGS) entry which is preliminary data.</text>
</comment>
<reference evidence="14 15" key="1">
    <citation type="submission" date="2020-08" db="EMBL/GenBank/DDBJ databases">
        <title>Genomic Encyclopedia of Type Strains, Phase IV (KMG-IV): sequencing the most valuable type-strain genomes for metagenomic binning, comparative biology and taxonomic classification.</title>
        <authorList>
            <person name="Goeker M."/>
        </authorList>
    </citation>
    <scope>NUCLEOTIDE SEQUENCE [LARGE SCALE GENOMIC DNA]</scope>
    <source>
        <strain evidence="14 15">DSM 23240</strain>
    </source>
</reference>
<dbReference type="SUPFAM" id="SSF81342">
    <property type="entry name" value="Transmembrane di-heme cytochromes"/>
    <property type="match status" value="1"/>
</dbReference>
<sequence length="204" mass="23276">MTIEATEKYRKIVIHPVWLRITHWLNALAVIVMITSGWRIYNASPIFPFHIPNQWTLGGWLGGALQWHFAAMWLLFVNGLLYLILNGATGRLWKKFFPLTPAAVLRDIKKALTGKLQHDTSNKYNAVQKLAYLSVIIDLILLVLSGLAIWKSVQFPILRDLMGGYDNARIVHFFAMSFLVLFIVVHIVMVALVPRTLLAMLRGR</sequence>
<dbReference type="InterPro" id="IPR051542">
    <property type="entry name" value="Hydrogenase_cytochrome"/>
</dbReference>
<dbReference type="GO" id="GO:0005886">
    <property type="term" value="C:plasma membrane"/>
    <property type="evidence" value="ECO:0007669"/>
    <property type="project" value="UniProtKB-SubCell"/>
</dbReference>
<name>A0A840RS94_9BURK</name>
<comment type="similarity">
    <text evidence="2">Belongs to the HupC/HyaC/HydC family.</text>
</comment>
<evidence type="ECO:0000256" key="4">
    <source>
        <dbReference type="ARBA" id="ARBA00022475"/>
    </source>
</evidence>
<evidence type="ECO:0000256" key="7">
    <source>
        <dbReference type="ARBA" id="ARBA00022723"/>
    </source>
</evidence>
<dbReference type="InterPro" id="IPR000516">
    <property type="entry name" value="Ni-dep_Hydgase_cyt-B"/>
</dbReference>
<keyword evidence="4" id="KW-1003">Cell membrane</keyword>
<keyword evidence="5" id="KW-0349">Heme</keyword>
<evidence type="ECO:0000259" key="13">
    <source>
        <dbReference type="Pfam" id="PF01292"/>
    </source>
</evidence>
<evidence type="ECO:0000256" key="12">
    <source>
        <dbReference type="SAM" id="Phobius"/>
    </source>
</evidence>
<keyword evidence="8" id="KW-0249">Electron transport</keyword>
<keyword evidence="11 12" id="KW-0472">Membrane</keyword>
<dbReference type="InterPro" id="IPR011577">
    <property type="entry name" value="Cyt_b561_bac/Ni-Hgenase"/>
</dbReference>
<evidence type="ECO:0000256" key="5">
    <source>
        <dbReference type="ARBA" id="ARBA00022617"/>
    </source>
</evidence>
<feature type="transmembrane region" description="Helical" evidence="12">
    <location>
        <begin position="21"/>
        <end position="41"/>
    </location>
</feature>
<evidence type="ECO:0000256" key="2">
    <source>
        <dbReference type="ARBA" id="ARBA00008622"/>
    </source>
</evidence>
<keyword evidence="7" id="KW-0479">Metal-binding</keyword>
<keyword evidence="10" id="KW-0408">Iron</keyword>
<accession>A0A840RS94</accession>
<keyword evidence="9 12" id="KW-1133">Transmembrane helix</keyword>
<keyword evidence="3" id="KW-0813">Transport</keyword>
<dbReference type="GO" id="GO:0005506">
    <property type="term" value="F:iron ion binding"/>
    <property type="evidence" value="ECO:0007669"/>
    <property type="project" value="InterPro"/>
</dbReference>
<protein>
    <submittedName>
        <fullName evidence="14">Thiosulfate reductase cytochrome b subunit</fullName>
    </submittedName>
</protein>
<dbReference type="RefSeq" id="WP_168055867.1">
    <property type="nucleotide sequence ID" value="NZ_JAAOZT010000007.1"/>
</dbReference>
<evidence type="ECO:0000256" key="3">
    <source>
        <dbReference type="ARBA" id="ARBA00022448"/>
    </source>
</evidence>
<dbReference type="PANTHER" id="PTHR30485">
    <property type="entry name" value="NI/FE-HYDROGENASE 1 B-TYPE CYTOCHROME SUBUNIT"/>
    <property type="match status" value="1"/>
</dbReference>
<feature type="transmembrane region" description="Helical" evidence="12">
    <location>
        <begin position="65"/>
        <end position="85"/>
    </location>
</feature>
<comment type="subcellular location">
    <subcellularLocation>
        <location evidence="1">Cell membrane</location>
        <topology evidence="1">Multi-pass membrane protein</topology>
    </subcellularLocation>
</comment>
<evidence type="ECO:0000313" key="15">
    <source>
        <dbReference type="Proteomes" id="UP000571084"/>
    </source>
</evidence>
<dbReference type="GO" id="GO:0009055">
    <property type="term" value="F:electron transfer activity"/>
    <property type="evidence" value="ECO:0007669"/>
    <property type="project" value="InterPro"/>
</dbReference>
<dbReference type="GO" id="GO:0022904">
    <property type="term" value="P:respiratory electron transport chain"/>
    <property type="evidence" value="ECO:0007669"/>
    <property type="project" value="InterPro"/>
</dbReference>
<evidence type="ECO:0000256" key="11">
    <source>
        <dbReference type="ARBA" id="ARBA00023136"/>
    </source>
</evidence>
<dbReference type="Gene3D" id="1.20.950.20">
    <property type="entry name" value="Transmembrane di-heme cytochromes, Chain C"/>
    <property type="match status" value="1"/>
</dbReference>
<evidence type="ECO:0000256" key="1">
    <source>
        <dbReference type="ARBA" id="ARBA00004651"/>
    </source>
</evidence>
<keyword evidence="15" id="KW-1185">Reference proteome</keyword>
<dbReference type="AlphaFoldDB" id="A0A840RS94"/>
<evidence type="ECO:0000313" key="14">
    <source>
        <dbReference type="EMBL" id="MBB5200655.1"/>
    </source>
</evidence>
<dbReference type="PRINTS" id="PR00161">
    <property type="entry name" value="NIHGNASECYTB"/>
</dbReference>
<dbReference type="PANTHER" id="PTHR30485:SF1">
    <property type="entry name" value="CYTOCHROME YDHU-RELATED"/>
    <property type="match status" value="1"/>
</dbReference>
<dbReference type="EMBL" id="JACHHQ010000005">
    <property type="protein sequence ID" value="MBB5200655.1"/>
    <property type="molecule type" value="Genomic_DNA"/>
</dbReference>
<dbReference type="Pfam" id="PF01292">
    <property type="entry name" value="Ni_hydr_CYTB"/>
    <property type="match status" value="1"/>
</dbReference>
<feature type="transmembrane region" description="Helical" evidence="12">
    <location>
        <begin position="130"/>
        <end position="150"/>
    </location>
</feature>
<feature type="transmembrane region" description="Helical" evidence="12">
    <location>
        <begin position="170"/>
        <end position="194"/>
    </location>
</feature>
<evidence type="ECO:0000256" key="10">
    <source>
        <dbReference type="ARBA" id="ARBA00023004"/>
    </source>
</evidence>
<organism evidence="14 15">
    <name type="scientific">Glaciimonas immobilis</name>
    <dbReference type="NCBI Taxonomy" id="728004"/>
    <lineage>
        <taxon>Bacteria</taxon>
        <taxon>Pseudomonadati</taxon>
        <taxon>Pseudomonadota</taxon>
        <taxon>Betaproteobacteria</taxon>
        <taxon>Burkholderiales</taxon>
        <taxon>Oxalobacteraceae</taxon>
        <taxon>Glaciimonas</taxon>
    </lineage>
</organism>
<feature type="domain" description="Cytochrome b561 bacterial/Ni-hydrogenase" evidence="13">
    <location>
        <begin position="15"/>
        <end position="203"/>
    </location>
</feature>
<evidence type="ECO:0000256" key="9">
    <source>
        <dbReference type="ARBA" id="ARBA00022989"/>
    </source>
</evidence>